<gene>
    <name evidence="3" type="ORF">FHR19_001981</name>
</gene>
<dbReference type="SUPFAM" id="SSF56112">
    <property type="entry name" value="Protein kinase-like (PK-like)"/>
    <property type="match status" value="1"/>
</dbReference>
<reference evidence="3 4" key="1">
    <citation type="submission" date="2020-08" db="EMBL/GenBank/DDBJ databases">
        <title>Genomic Encyclopedia of Type Strains, Phase IV (KMG-IV): sequencing the most valuable type-strain genomes for metagenomic binning, comparative biology and taxonomic classification.</title>
        <authorList>
            <person name="Goeker M."/>
        </authorList>
    </citation>
    <scope>NUCLEOTIDE SEQUENCE [LARGE SCALE GENOMIC DNA]</scope>
    <source>
        <strain evidence="3 4">DSM 27244</strain>
    </source>
</reference>
<name>A0A7W9AQM9_9SPHN</name>
<dbReference type="InterPro" id="IPR041726">
    <property type="entry name" value="ACAD10_11_N"/>
</dbReference>
<keyword evidence="4" id="KW-1185">Reference proteome</keyword>
<organism evidence="3 4">
    <name type="scientific">Sphingomonas yantingensis</name>
    <dbReference type="NCBI Taxonomy" id="1241761"/>
    <lineage>
        <taxon>Bacteria</taxon>
        <taxon>Pseudomonadati</taxon>
        <taxon>Pseudomonadota</taxon>
        <taxon>Alphaproteobacteria</taxon>
        <taxon>Sphingomonadales</taxon>
        <taxon>Sphingomonadaceae</taxon>
        <taxon>Sphingomonas</taxon>
    </lineage>
</organism>
<proteinExistence type="predicted"/>
<evidence type="ECO:0000259" key="2">
    <source>
        <dbReference type="Pfam" id="PF01636"/>
    </source>
</evidence>
<keyword evidence="3" id="KW-0808">Transferase</keyword>
<accession>A0A7W9AQM9</accession>
<comment type="caution">
    <text evidence="3">The sequence shown here is derived from an EMBL/GenBank/DDBJ whole genome shotgun (WGS) entry which is preliminary data.</text>
</comment>
<keyword evidence="3" id="KW-0418">Kinase</keyword>
<dbReference type="AlphaFoldDB" id="A0A7W9AQM9"/>
<dbReference type="Gene3D" id="3.30.200.20">
    <property type="entry name" value="Phosphorylase Kinase, domain 1"/>
    <property type="match status" value="1"/>
</dbReference>
<feature type="compositionally biased region" description="Polar residues" evidence="1">
    <location>
        <begin position="42"/>
        <end position="54"/>
    </location>
</feature>
<sequence>MSIDHQQAFGGTGAIRAGHGFDVEALDAWLTANLPGYAGPPTVTQFNGGQSNPTYRLDTPGRRYVLRRKPPGPILPGAHAVEREYRVIAALSDADFPVARPLALCEDAGVIGTPFYVMAFVPGRIFWNSTMPGLDPADRAAHFDAMNATIARLHTLDVDALGLSSYGKPGNYFERQLARWSRQYREDVDAGRNEHLDRLIDWLGANTPPGDETTLVHGDLRGDNFMFDDAGPRVLAVLDWELSTLGHPLGDFTYHLMMYRLPPDVLGGFAGAELATLGIPEEADYVAAYCRRTGRGGIDALDFYLAFNMFRFAAILHGVKGRLIRGNAASATAQSLVDTLPKLARIGWEQTGTR</sequence>
<dbReference type="InterPro" id="IPR011009">
    <property type="entry name" value="Kinase-like_dom_sf"/>
</dbReference>
<feature type="domain" description="Aminoglycoside phosphotransferase" evidence="2">
    <location>
        <begin position="42"/>
        <end position="274"/>
    </location>
</feature>
<dbReference type="PANTHER" id="PTHR47829">
    <property type="entry name" value="HYDROLASE, PUTATIVE (AFU_ORTHOLOGUE AFUA_1G12880)-RELATED"/>
    <property type="match status" value="1"/>
</dbReference>
<dbReference type="Proteomes" id="UP000557739">
    <property type="component" value="Unassembled WGS sequence"/>
</dbReference>
<dbReference type="PANTHER" id="PTHR47829:SF3">
    <property type="entry name" value="AMINOGLYCOSIDE PHOSPHOTRANSFERASE DOMAIN-CONTAINING PROTEIN"/>
    <property type="match status" value="1"/>
</dbReference>
<feature type="region of interest" description="Disordered" evidence="1">
    <location>
        <begin position="41"/>
        <end position="60"/>
    </location>
</feature>
<dbReference type="InterPro" id="IPR052898">
    <property type="entry name" value="ACAD10-like"/>
</dbReference>
<dbReference type="Pfam" id="PF01636">
    <property type="entry name" value="APH"/>
    <property type="match status" value="1"/>
</dbReference>
<dbReference type="Gene3D" id="3.90.1200.10">
    <property type="match status" value="1"/>
</dbReference>
<evidence type="ECO:0000313" key="4">
    <source>
        <dbReference type="Proteomes" id="UP000557739"/>
    </source>
</evidence>
<protein>
    <submittedName>
        <fullName evidence="3">Aminoglycoside phosphotransferase (APT) family kinase protein</fullName>
    </submittedName>
</protein>
<evidence type="ECO:0000313" key="3">
    <source>
        <dbReference type="EMBL" id="MBB5698636.1"/>
    </source>
</evidence>
<dbReference type="CDD" id="cd05154">
    <property type="entry name" value="ACAD10_11_N-like"/>
    <property type="match status" value="1"/>
</dbReference>
<dbReference type="RefSeq" id="WP_184027532.1">
    <property type="nucleotide sequence ID" value="NZ_JACIJJ010000002.1"/>
</dbReference>
<evidence type="ECO:0000256" key="1">
    <source>
        <dbReference type="SAM" id="MobiDB-lite"/>
    </source>
</evidence>
<dbReference type="InterPro" id="IPR002575">
    <property type="entry name" value="Aminoglycoside_PTrfase"/>
</dbReference>
<dbReference type="EMBL" id="JACIJJ010000002">
    <property type="protein sequence ID" value="MBB5698636.1"/>
    <property type="molecule type" value="Genomic_DNA"/>
</dbReference>
<dbReference type="GO" id="GO:0016301">
    <property type="term" value="F:kinase activity"/>
    <property type="evidence" value="ECO:0007669"/>
    <property type="project" value="UniProtKB-KW"/>
</dbReference>